<sequence length="157" mass="17211">MATMRRALRSLACALVLGGGLAAAPAFAERPYVAIEQRLSAEQMQATGLDQLSAEQLSLLNRLLSVEQTAVVEESRRERTLPPEPVTSAVKGEVRGWEKGTVFELENGQRWRVIEGDYYATKPLSNPKATVRPGVFSSWYLQIEGIGIGAKVKRVTP</sequence>
<feature type="chain" id="PRO_5028871070" description="Secreted protein" evidence="1">
    <location>
        <begin position="29"/>
        <end position="157"/>
    </location>
</feature>
<accession>A0A7H0FZ13</accession>
<keyword evidence="1" id="KW-0732">Signal</keyword>
<evidence type="ECO:0000256" key="1">
    <source>
        <dbReference type="SAM" id="SignalP"/>
    </source>
</evidence>
<dbReference type="KEGG" id="lsx:H8B22_03375"/>
<feature type="signal peptide" evidence="1">
    <location>
        <begin position="1"/>
        <end position="28"/>
    </location>
</feature>
<dbReference type="RefSeq" id="WP_187712715.1">
    <property type="nucleotide sequence ID" value="NZ_CP060820.1"/>
</dbReference>
<evidence type="ECO:0000313" key="3">
    <source>
        <dbReference type="Proteomes" id="UP000516018"/>
    </source>
</evidence>
<organism evidence="2 3">
    <name type="scientific">Agrilutibacter terrestris</name>
    <dbReference type="NCBI Taxonomy" id="2865112"/>
    <lineage>
        <taxon>Bacteria</taxon>
        <taxon>Pseudomonadati</taxon>
        <taxon>Pseudomonadota</taxon>
        <taxon>Gammaproteobacteria</taxon>
        <taxon>Lysobacterales</taxon>
        <taxon>Lysobacteraceae</taxon>
        <taxon>Agrilutibacter</taxon>
    </lineage>
</organism>
<proteinExistence type="predicted"/>
<gene>
    <name evidence="2" type="ORF">H8B22_03375</name>
</gene>
<evidence type="ECO:0008006" key="4">
    <source>
        <dbReference type="Google" id="ProtNLM"/>
    </source>
</evidence>
<keyword evidence="3" id="KW-1185">Reference proteome</keyword>
<dbReference type="Proteomes" id="UP000516018">
    <property type="component" value="Chromosome"/>
</dbReference>
<reference evidence="2 3" key="1">
    <citation type="submission" date="2020-08" db="EMBL/GenBank/DDBJ databases">
        <title>Lysobacter sp. II4 sp. nov., isolated from soil.</title>
        <authorList>
            <person name="Woo C.Y."/>
            <person name="Kim J."/>
        </authorList>
    </citation>
    <scope>NUCLEOTIDE SEQUENCE [LARGE SCALE GENOMIC DNA]</scope>
    <source>
        <strain evidence="2 3">II4</strain>
    </source>
</reference>
<dbReference type="AlphaFoldDB" id="A0A7H0FZ13"/>
<protein>
    <recommendedName>
        <fullName evidence="4">Secreted protein</fullName>
    </recommendedName>
</protein>
<dbReference type="EMBL" id="CP060820">
    <property type="protein sequence ID" value="QNP41279.1"/>
    <property type="molecule type" value="Genomic_DNA"/>
</dbReference>
<evidence type="ECO:0000313" key="2">
    <source>
        <dbReference type="EMBL" id="QNP41279.1"/>
    </source>
</evidence>
<name>A0A7H0FZ13_9GAMM</name>